<gene>
    <name evidence="10" type="primary">SWEET14</name>
    <name evidence="10" type="ORF">HAX54_010228</name>
</gene>
<comment type="similarity">
    <text evidence="2 9">Belongs to the SWEET sugar transporter family.</text>
</comment>
<feature type="transmembrane region" description="Helical" evidence="9">
    <location>
        <begin position="12"/>
        <end position="36"/>
    </location>
</feature>
<comment type="caution">
    <text evidence="10">The sequence shown here is derived from an EMBL/GenBank/DDBJ whole genome shotgun (WGS) entry which is preliminary data.</text>
</comment>
<proteinExistence type="inferred from homology"/>
<evidence type="ECO:0000256" key="7">
    <source>
        <dbReference type="ARBA" id="ARBA00022989"/>
    </source>
</evidence>
<protein>
    <recommendedName>
        <fullName evidence="9">Bidirectional sugar transporter SWEET</fullName>
    </recommendedName>
</protein>
<evidence type="ECO:0000313" key="11">
    <source>
        <dbReference type="Proteomes" id="UP000823775"/>
    </source>
</evidence>
<keyword evidence="8 9" id="KW-0472">Membrane</keyword>
<evidence type="ECO:0000256" key="8">
    <source>
        <dbReference type="ARBA" id="ARBA00023136"/>
    </source>
</evidence>
<name>A0ABS8RXC1_DATST</name>
<evidence type="ECO:0000256" key="5">
    <source>
        <dbReference type="ARBA" id="ARBA00022692"/>
    </source>
</evidence>
<keyword evidence="3 9" id="KW-0813">Transport</keyword>
<feature type="transmembrane region" description="Helical" evidence="9">
    <location>
        <begin position="134"/>
        <end position="153"/>
    </location>
</feature>
<evidence type="ECO:0000256" key="2">
    <source>
        <dbReference type="ARBA" id="ARBA00007809"/>
    </source>
</evidence>
<evidence type="ECO:0000256" key="1">
    <source>
        <dbReference type="ARBA" id="ARBA00004127"/>
    </source>
</evidence>
<evidence type="ECO:0000256" key="6">
    <source>
        <dbReference type="ARBA" id="ARBA00022737"/>
    </source>
</evidence>
<evidence type="ECO:0000313" key="10">
    <source>
        <dbReference type="EMBL" id="MCD7451214.1"/>
    </source>
</evidence>
<feature type="transmembrane region" description="Helical" evidence="9">
    <location>
        <begin position="48"/>
        <end position="66"/>
    </location>
</feature>
<keyword evidence="6" id="KW-0677">Repeat</keyword>
<reference evidence="10 11" key="1">
    <citation type="journal article" date="2021" name="BMC Genomics">
        <title>Datura genome reveals duplications of psychoactive alkaloid biosynthetic genes and high mutation rate following tissue culture.</title>
        <authorList>
            <person name="Rajewski A."/>
            <person name="Carter-House D."/>
            <person name="Stajich J."/>
            <person name="Litt A."/>
        </authorList>
    </citation>
    <scope>NUCLEOTIDE SEQUENCE [LARGE SCALE GENOMIC DNA]</scope>
    <source>
        <strain evidence="10">AR-01</strain>
    </source>
</reference>
<dbReference type="InterPro" id="IPR047664">
    <property type="entry name" value="SWEET"/>
</dbReference>
<feature type="transmembrane region" description="Helical" evidence="9">
    <location>
        <begin position="104"/>
        <end position="122"/>
    </location>
</feature>
<dbReference type="EMBL" id="JACEIK010000156">
    <property type="protein sequence ID" value="MCD7451214.1"/>
    <property type="molecule type" value="Genomic_DNA"/>
</dbReference>
<dbReference type="PANTHER" id="PTHR10791">
    <property type="entry name" value="RAG1-ACTIVATING PROTEIN 1"/>
    <property type="match status" value="1"/>
</dbReference>
<keyword evidence="7 9" id="KW-1133">Transmembrane helix</keyword>
<organism evidence="10 11">
    <name type="scientific">Datura stramonium</name>
    <name type="common">Jimsonweed</name>
    <name type="synonym">Common thornapple</name>
    <dbReference type="NCBI Taxonomy" id="4076"/>
    <lineage>
        <taxon>Eukaryota</taxon>
        <taxon>Viridiplantae</taxon>
        <taxon>Streptophyta</taxon>
        <taxon>Embryophyta</taxon>
        <taxon>Tracheophyta</taxon>
        <taxon>Spermatophyta</taxon>
        <taxon>Magnoliopsida</taxon>
        <taxon>eudicotyledons</taxon>
        <taxon>Gunneridae</taxon>
        <taxon>Pentapetalae</taxon>
        <taxon>asterids</taxon>
        <taxon>lamiids</taxon>
        <taxon>Solanales</taxon>
        <taxon>Solanaceae</taxon>
        <taxon>Solanoideae</taxon>
        <taxon>Datureae</taxon>
        <taxon>Datura</taxon>
    </lineage>
</organism>
<feature type="transmembrane region" description="Helical" evidence="9">
    <location>
        <begin position="165"/>
        <end position="187"/>
    </location>
</feature>
<comment type="subcellular location">
    <subcellularLocation>
        <location evidence="9">Cell membrane</location>
        <topology evidence="9">Multi-pass membrane protein</topology>
    </subcellularLocation>
    <subcellularLocation>
        <location evidence="1">Endomembrane system</location>
        <topology evidence="1">Multi-pass membrane protein</topology>
    </subcellularLocation>
</comment>
<sequence length="274" mass="30505">MANVSHDHPLVYTFGILGNIISFMVFIAPVPTFYRIIKKKSAEGFHSLPYVVGLFSAMLWIYYALVKTNVTLIITINSFGCIAETIYVAIYFTYATKKARMKTLGLVLMLNFGAFGLIVFLTQILCKGPKRAEVIGWICMVFSVCVFVAPLSIMGRVIRTKSVEFMPFNLSFALAVSAVMWFLYGLLLKDVYVAVPNIVGMILGVLQMILYGIYRNYKSNDVAIEKELPTVVKVDQGQPKKVISEVYPVNIPSLGSENGDGKNLHKDAQINSQV</sequence>
<dbReference type="InterPro" id="IPR004316">
    <property type="entry name" value="SWEET_rpt"/>
</dbReference>
<evidence type="ECO:0000256" key="9">
    <source>
        <dbReference type="RuleBase" id="RU910715"/>
    </source>
</evidence>
<dbReference type="PANTHER" id="PTHR10791:SF228">
    <property type="entry name" value="BIDIRECTIONAL SUGAR TRANSPORTER SWEET"/>
    <property type="match status" value="1"/>
</dbReference>
<feature type="transmembrane region" description="Helical" evidence="9">
    <location>
        <begin position="193"/>
        <end position="214"/>
    </location>
</feature>
<keyword evidence="5 9" id="KW-0812">Transmembrane</keyword>
<keyword evidence="4 9" id="KW-0762">Sugar transport</keyword>
<dbReference type="Proteomes" id="UP000823775">
    <property type="component" value="Unassembled WGS sequence"/>
</dbReference>
<accession>A0ABS8RXC1</accession>
<evidence type="ECO:0000256" key="3">
    <source>
        <dbReference type="ARBA" id="ARBA00022448"/>
    </source>
</evidence>
<evidence type="ECO:0000256" key="4">
    <source>
        <dbReference type="ARBA" id="ARBA00022597"/>
    </source>
</evidence>
<feature type="transmembrane region" description="Helical" evidence="9">
    <location>
        <begin position="72"/>
        <end position="92"/>
    </location>
</feature>
<dbReference type="Pfam" id="PF03083">
    <property type="entry name" value="MtN3_slv"/>
    <property type="match status" value="2"/>
</dbReference>
<keyword evidence="11" id="KW-1185">Reference proteome</keyword>
<dbReference type="Gene3D" id="1.20.1280.290">
    <property type="match status" value="2"/>
</dbReference>
<comment type="function">
    <text evidence="9">Mediates both low-affinity uptake and efflux of sugar across the membrane.</text>
</comment>